<organism evidence="3 4">
    <name type="scientific">Riccia sorocarpa</name>
    <dbReference type="NCBI Taxonomy" id="122646"/>
    <lineage>
        <taxon>Eukaryota</taxon>
        <taxon>Viridiplantae</taxon>
        <taxon>Streptophyta</taxon>
        <taxon>Embryophyta</taxon>
        <taxon>Marchantiophyta</taxon>
        <taxon>Marchantiopsida</taxon>
        <taxon>Marchantiidae</taxon>
        <taxon>Marchantiales</taxon>
        <taxon>Ricciaceae</taxon>
        <taxon>Riccia</taxon>
    </lineage>
</organism>
<proteinExistence type="predicted"/>
<dbReference type="AlphaFoldDB" id="A0ABD3I5H7"/>
<dbReference type="GO" id="GO:0016491">
    <property type="term" value="F:oxidoreductase activity"/>
    <property type="evidence" value="ECO:0007669"/>
    <property type="project" value="UniProtKB-KW"/>
</dbReference>
<accession>A0ABD3I5H7</accession>
<dbReference type="PANTHER" id="PTHR43625">
    <property type="entry name" value="AFLATOXIN B1 ALDEHYDE REDUCTASE"/>
    <property type="match status" value="1"/>
</dbReference>
<dbReference type="Proteomes" id="UP001633002">
    <property type="component" value="Unassembled WGS sequence"/>
</dbReference>
<feature type="compositionally biased region" description="Basic and acidic residues" evidence="2">
    <location>
        <begin position="7"/>
        <end position="18"/>
    </location>
</feature>
<evidence type="ECO:0000313" key="3">
    <source>
        <dbReference type="EMBL" id="KAL3698843.1"/>
    </source>
</evidence>
<sequence length="98" mass="10546">MQCQKSDTIKDDSLENRRSPPKPVTPAPTPELIVPTVPLGSQGLELSAQGLVCMGMSTSYGPPKADEEMIELIHKAVEHGVTLLDTSDVMGLTQMRSL</sequence>
<dbReference type="InterPro" id="IPR036812">
    <property type="entry name" value="NAD(P)_OxRdtase_dom_sf"/>
</dbReference>
<gene>
    <name evidence="3" type="ORF">R1sor_012919</name>
</gene>
<dbReference type="InterPro" id="IPR050791">
    <property type="entry name" value="Aldo-Keto_reductase"/>
</dbReference>
<name>A0ABD3I5H7_9MARC</name>
<evidence type="ECO:0008006" key="5">
    <source>
        <dbReference type="Google" id="ProtNLM"/>
    </source>
</evidence>
<protein>
    <recommendedName>
        <fullName evidence="5">NADP-dependent oxidoreductase domain-containing protein</fullName>
    </recommendedName>
</protein>
<dbReference type="SUPFAM" id="SSF51430">
    <property type="entry name" value="NAD(P)-linked oxidoreductase"/>
    <property type="match status" value="1"/>
</dbReference>
<evidence type="ECO:0000256" key="2">
    <source>
        <dbReference type="SAM" id="MobiDB-lite"/>
    </source>
</evidence>
<keyword evidence="4" id="KW-1185">Reference proteome</keyword>
<keyword evidence="1" id="KW-0560">Oxidoreductase</keyword>
<feature type="region of interest" description="Disordered" evidence="2">
    <location>
        <begin position="1"/>
        <end position="31"/>
    </location>
</feature>
<evidence type="ECO:0000313" key="4">
    <source>
        <dbReference type="Proteomes" id="UP001633002"/>
    </source>
</evidence>
<dbReference type="Gene3D" id="3.20.20.100">
    <property type="entry name" value="NADP-dependent oxidoreductase domain"/>
    <property type="match status" value="1"/>
</dbReference>
<dbReference type="EMBL" id="JBJQOH010000002">
    <property type="protein sequence ID" value="KAL3698843.1"/>
    <property type="molecule type" value="Genomic_DNA"/>
</dbReference>
<dbReference type="PANTHER" id="PTHR43625:SF40">
    <property type="entry name" value="ALDO-KETO REDUCTASE YAKC [NADP(+)]"/>
    <property type="match status" value="1"/>
</dbReference>
<reference evidence="3 4" key="1">
    <citation type="submission" date="2024-09" db="EMBL/GenBank/DDBJ databases">
        <title>Chromosome-scale assembly of Riccia sorocarpa.</title>
        <authorList>
            <person name="Paukszto L."/>
        </authorList>
    </citation>
    <scope>NUCLEOTIDE SEQUENCE [LARGE SCALE GENOMIC DNA]</scope>
    <source>
        <strain evidence="3">LP-2024</strain>
        <tissue evidence="3">Aerial parts of the thallus</tissue>
    </source>
</reference>
<comment type="caution">
    <text evidence="3">The sequence shown here is derived from an EMBL/GenBank/DDBJ whole genome shotgun (WGS) entry which is preliminary data.</text>
</comment>
<evidence type="ECO:0000256" key="1">
    <source>
        <dbReference type="ARBA" id="ARBA00023002"/>
    </source>
</evidence>